<feature type="region of interest" description="Disordered" evidence="1">
    <location>
        <begin position="23"/>
        <end position="45"/>
    </location>
</feature>
<protein>
    <submittedName>
        <fullName evidence="2">Uncharacterized protein</fullName>
    </submittedName>
</protein>
<accession>A0A176VIC8</accession>
<name>A0A176VIC8_MARPO</name>
<proteinExistence type="predicted"/>
<evidence type="ECO:0000313" key="2">
    <source>
        <dbReference type="EMBL" id="OAE20163.1"/>
    </source>
</evidence>
<reference evidence="2" key="1">
    <citation type="submission" date="2016-03" db="EMBL/GenBank/DDBJ databases">
        <title>Mechanisms controlling the formation of the plant cell surface in tip-growing cells are functionally conserved among land plants.</title>
        <authorList>
            <person name="Honkanen S."/>
            <person name="Jones V.A."/>
            <person name="Morieri G."/>
            <person name="Champion C."/>
            <person name="Hetherington A.J."/>
            <person name="Kelly S."/>
            <person name="Saint-Marcoux D."/>
            <person name="Proust H."/>
            <person name="Prescott H."/>
            <person name="Dolan L."/>
        </authorList>
    </citation>
    <scope>NUCLEOTIDE SEQUENCE [LARGE SCALE GENOMIC DNA]</scope>
    <source>
        <tissue evidence="2">Whole gametophyte</tissue>
    </source>
</reference>
<keyword evidence="3" id="KW-1185">Reference proteome</keyword>
<organism evidence="2 3">
    <name type="scientific">Marchantia polymorpha subsp. ruderalis</name>
    <dbReference type="NCBI Taxonomy" id="1480154"/>
    <lineage>
        <taxon>Eukaryota</taxon>
        <taxon>Viridiplantae</taxon>
        <taxon>Streptophyta</taxon>
        <taxon>Embryophyta</taxon>
        <taxon>Marchantiophyta</taxon>
        <taxon>Marchantiopsida</taxon>
        <taxon>Marchantiidae</taxon>
        <taxon>Marchantiales</taxon>
        <taxon>Marchantiaceae</taxon>
        <taxon>Marchantia</taxon>
    </lineage>
</organism>
<evidence type="ECO:0000256" key="1">
    <source>
        <dbReference type="SAM" id="MobiDB-lite"/>
    </source>
</evidence>
<gene>
    <name evidence="2" type="ORF">AXG93_3818s1620</name>
</gene>
<dbReference type="Proteomes" id="UP000077202">
    <property type="component" value="Unassembled WGS sequence"/>
</dbReference>
<dbReference type="AlphaFoldDB" id="A0A176VIC8"/>
<comment type="caution">
    <text evidence="2">The sequence shown here is derived from an EMBL/GenBank/DDBJ whole genome shotgun (WGS) entry which is preliminary data.</text>
</comment>
<sequence length="69" mass="7156">MAGWTATPAALTCLRGDDLSGYKQPGASRAADADSGEVDSSQERGQISRWEAAKCVLAKSSDPLSKGLD</sequence>
<dbReference type="EMBL" id="LVLJ01003675">
    <property type="protein sequence ID" value="OAE20163.1"/>
    <property type="molecule type" value="Genomic_DNA"/>
</dbReference>
<evidence type="ECO:0000313" key="3">
    <source>
        <dbReference type="Proteomes" id="UP000077202"/>
    </source>
</evidence>